<comment type="catalytic activity">
    <reaction evidence="2">
        <text>2 GTP = 3',3'-c-di-GMP + 2 diphosphate</text>
        <dbReference type="Rhea" id="RHEA:24898"/>
        <dbReference type="ChEBI" id="CHEBI:33019"/>
        <dbReference type="ChEBI" id="CHEBI:37565"/>
        <dbReference type="ChEBI" id="CHEBI:58805"/>
        <dbReference type="EC" id="2.7.7.65"/>
    </reaction>
</comment>
<keyword evidence="3" id="KW-0472">Membrane</keyword>
<organism evidence="6 7">
    <name type="scientific">Rheinheimera marina</name>
    <dbReference type="NCBI Taxonomy" id="1774958"/>
    <lineage>
        <taxon>Bacteria</taxon>
        <taxon>Pseudomonadati</taxon>
        <taxon>Pseudomonadota</taxon>
        <taxon>Gammaproteobacteria</taxon>
        <taxon>Chromatiales</taxon>
        <taxon>Chromatiaceae</taxon>
        <taxon>Rheinheimera</taxon>
    </lineage>
</organism>
<keyword evidence="6" id="KW-0808">Transferase</keyword>
<dbReference type="RefSeq" id="WP_377332658.1">
    <property type="nucleotide sequence ID" value="NZ_JBHSGB010000006.1"/>
</dbReference>
<dbReference type="PANTHER" id="PTHR45138:SF9">
    <property type="entry name" value="DIGUANYLATE CYCLASE DGCM-RELATED"/>
    <property type="match status" value="1"/>
</dbReference>
<dbReference type="EMBL" id="JBHSGB010000006">
    <property type="protein sequence ID" value="MFC4654635.1"/>
    <property type="molecule type" value="Genomic_DNA"/>
</dbReference>
<evidence type="ECO:0000256" key="2">
    <source>
        <dbReference type="ARBA" id="ARBA00034247"/>
    </source>
</evidence>
<accession>A0ABV9JK67</accession>
<evidence type="ECO:0000256" key="1">
    <source>
        <dbReference type="ARBA" id="ARBA00012528"/>
    </source>
</evidence>
<keyword evidence="6" id="KW-0548">Nucleotidyltransferase</keyword>
<dbReference type="Gene3D" id="2.60.40.10">
    <property type="entry name" value="Immunoglobulins"/>
    <property type="match status" value="1"/>
</dbReference>
<dbReference type="Pfam" id="PF07494">
    <property type="entry name" value="Reg_prop"/>
    <property type="match status" value="1"/>
</dbReference>
<dbReference type="InterPro" id="IPR043128">
    <property type="entry name" value="Rev_trsase/Diguanyl_cyclase"/>
</dbReference>
<dbReference type="CDD" id="cd01949">
    <property type="entry name" value="GGDEF"/>
    <property type="match status" value="1"/>
</dbReference>
<dbReference type="GO" id="GO:0052621">
    <property type="term" value="F:diguanylate cyclase activity"/>
    <property type="evidence" value="ECO:0007669"/>
    <property type="project" value="UniProtKB-EC"/>
</dbReference>
<dbReference type="Pfam" id="PF00990">
    <property type="entry name" value="GGDEF"/>
    <property type="match status" value="1"/>
</dbReference>
<dbReference type="NCBIfam" id="TIGR00254">
    <property type="entry name" value="GGDEF"/>
    <property type="match status" value="1"/>
</dbReference>
<dbReference type="PANTHER" id="PTHR45138">
    <property type="entry name" value="REGULATORY COMPONENTS OF SENSORY TRANSDUCTION SYSTEM"/>
    <property type="match status" value="1"/>
</dbReference>
<dbReference type="InterPro" id="IPR013783">
    <property type="entry name" value="Ig-like_fold"/>
</dbReference>
<keyword evidence="3" id="KW-1133">Transmembrane helix</keyword>
<dbReference type="SUPFAM" id="SSF55073">
    <property type="entry name" value="Nucleotide cyclase"/>
    <property type="match status" value="1"/>
</dbReference>
<feature type="chain" id="PRO_5046517205" description="diguanylate cyclase" evidence="4">
    <location>
        <begin position="19"/>
        <end position="1010"/>
    </location>
</feature>
<dbReference type="Gene3D" id="2.130.10.10">
    <property type="entry name" value="YVTN repeat-like/Quinoprotein amine dehydrogenase"/>
    <property type="match status" value="2"/>
</dbReference>
<protein>
    <recommendedName>
        <fullName evidence="1">diguanylate cyclase</fullName>
        <ecNumber evidence="1">2.7.7.65</ecNumber>
    </recommendedName>
</protein>
<sequence length="1010" mass="114114">MRYWLALCCALCAFWLSAQPSSIYDFDVKHWTSADGLSSNSVRAVSQDLQGYIWVGTSYGLNRFDGQQFVTYSSKTIRQLPSNSINQLLLDTSGYLWIGTKAGLAGVDPGSLKFERFPILSEVTSIVQMADQAVWVAAENLFRVSQGKVSRIDLIKEPVVQLRKAGDDVWVSTAHHLHRISPDLKVLSIPLPTQLQQHPIYDLLWTGTSLHLASESGYFHLNANMELEVCPEPHTDSSPVYTLFRDSRGNDWVSSYNTLYYRQAKEQWQRINSDELSSSPWFSDVFEDSEQNIWLASFSEGLFRASPGHIKRVVGQGQRDAIVRSVRYSPEQRGLLLATQSSVGLLDKNLQFHSWLNDKQLANRNVYDLSEFQQQLWLGTDRGLLRFDPDSGQLSQPFAGLADVQLRVVQPSLQGGLWFGGATGLFHYDGQRLEAASFNAELESNFVTVIEATRAGLYVGTTGGLYWHEQQKLSRVGVGTSLYGAYITAILTLPDKRLLVATLDDGLFVRSVAGLWRQFSSSNGLPQEPVVSLWFDAKAKLLWASSLKGIFRVNAAELDGDEEHIPPFEQVLTPYDRQLGAAPGRCCNGSGHSKVALWQNQLWYPSLKGLVAVPLDLKALSDKKLKPLLQSVVGREVYLLQPEQHRLVLELSDRNVSLHYSALEFRKSNDVEFRYRLNGFDQLWQYAGQRREAIYTNLPPGAYSFELQARYSGQAWSAEQQQHLELVVPRLFNETLVYQGLWVLLLLLLLYASAWGWRRKSIQQQQELSKLVSQRTSELQSSNERLYELNEQLQQLTHKDALTGLRNRRFLFEQLPKDAEQYQQNRETMLQQGKCMALLHLDLDHFKQINDMHGNSVGDAILQQVSALLLRESRGADYVVRYAGEQFVLVLRDVQQTAVADYARQWNQKLAAHLFVTPDGQSLALSCSIGYACFPLDLLGGQLISWEISLQLAEIAGKRVKVSGRNGNACLSFDAQVDAFEFEDAGHIEQLVEKLLADGMAWFEVYSYRP</sequence>
<feature type="transmembrane region" description="Helical" evidence="3">
    <location>
        <begin position="736"/>
        <end position="757"/>
    </location>
</feature>
<reference evidence="7" key="1">
    <citation type="journal article" date="2019" name="Int. J. Syst. Evol. Microbiol.">
        <title>The Global Catalogue of Microorganisms (GCM) 10K type strain sequencing project: providing services to taxonomists for standard genome sequencing and annotation.</title>
        <authorList>
            <consortium name="The Broad Institute Genomics Platform"/>
            <consortium name="The Broad Institute Genome Sequencing Center for Infectious Disease"/>
            <person name="Wu L."/>
            <person name="Ma J."/>
        </authorList>
    </citation>
    <scope>NUCLEOTIDE SEQUENCE [LARGE SCALE GENOMIC DNA]</scope>
    <source>
        <strain evidence="7">DT28</strain>
    </source>
</reference>
<proteinExistence type="predicted"/>
<feature type="signal peptide" evidence="4">
    <location>
        <begin position="1"/>
        <end position="18"/>
    </location>
</feature>
<dbReference type="InterPro" id="IPR000160">
    <property type="entry name" value="GGDEF_dom"/>
</dbReference>
<evidence type="ECO:0000313" key="6">
    <source>
        <dbReference type="EMBL" id="MFC4654635.1"/>
    </source>
</evidence>
<keyword evidence="3" id="KW-0812">Transmembrane</keyword>
<evidence type="ECO:0000313" key="7">
    <source>
        <dbReference type="Proteomes" id="UP001595962"/>
    </source>
</evidence>
<feature type="domain" description="GGDEF" evidence="5">
    <location>
        <begin position="834"/>
        <end position="973"/>
    </location>
</feature>
<name>A0ABV9JK67_9GAMM</name>
<dbReference type="Pfam" id="PF07495">
    <property type="entry name" value="Y_Y_Y"/>
    <property type="match status" value="1"/>
</dbReference>
<dbReference type="Proteomes" id="UP001595962">
    <property type="component" value="Unassembled WGS sequence"/>
</dbReference>
<gene>
    <name evidence="6" type="ORF">ACFO3I_06330</name>
</gene>
<dbReference type="SUPFAM" id="SSF63829">
    <property type="entry name" value="Calcium-dependent phosphotriesterase"/>
    <property type="match status" value="2"/>
</dbReference>
<dbReference type="SMART" id="SM00267">
    <property type="entry name" value="GGDEF"/>
    <property type="match status" value="1"/>
</dbReference>
<keyword evidence="4" id="KW-0732">Signal</keyword>
<evidence type="ECO:0000256" key="3">
    <source>
        <dbReference type="SAM" id="Phobius"/>
    </source>
</evidence>
<dbReference type="InterPro" id="IPR050469">
    <property type="entry name" value="Diguanylate_Cyclase"/>
</dbReference>
<dbReference type="InterPro" id="IPR015943">
    <property type="entry name" value="WD40/YVTN_repeat-like_dom_sf"/>
</dbReference>
<comment type="caution">
    <text evidence="6">The sequence shown here is derived from an EMBL/GenBank/DDBJ whole genome shotgun (WGS) entry which is preliminary data.</text>
</comment>
<evidence type="ECO:0000259" key="5">
    <source>
        <dbReference type="PROSITE" id="PS50887"/>
    </source>
</evidence>
<dbReference type="EC" id="2.7.7.65" evidence="1"/>
<dbReference type="InterPro" id="IPR011110">
    <property type="entry name" value="Reg_prop"/>
</dbReference>
<dbReference type="InterPro" id="IPR029787">
    <property type="entry name" value="Nucleotide_cyclase"/>
</dbReference>
<evidence type="ECO:0000256" key="4">
    <source>
        <dbReference type="SAM" id="SignalP"/>
    </source>
</evidence>
<keyword evidence="7" id="KW-1185">Reference proteome</keyword>
<dbReference type="InterPro" id="IPR011123">
    <property type="entry name" value="Y_Y_Y"/>
</dbReference>
<dbReference type="PROSITE" id="PS50887">
    <property type="entry name" value="GGDEF"/>
    <property type="match status" value="1"/>
</dbReference>
<dbReference type="Gene3D" id="3.30.70.270">
    <property type="match status" value="1"/>
</dbReference>